<evidence type="ECO:0000313" key="3">
    <source>
        <dbReference type="Proteomes" id="UP000137095"/>
    </source>
</evidence>
<dbReference type="Proteomes" id="UP000137095">
    <property type="component" value="Segment"/>
</dbReference>
<reference evidence="2 3" key="1">
    <citation type="journal article" date="2001" name="J. Virol.">
        <title>Analysis and characterization of the complete genome of tupaia (tree shrew) herpesvirus.</title>
        <authorList>
            <person name="Bahr U."/>
            <person name="Darai G."/>
        </authorList>
    </citation>
    <scope>NUCLEOTIDE SEQUENCE [LARGE SCALE GENOMIC DNA]</scope>
    <source>
        <strain evidence="2">2</strain>
    </source>
</reference>
<sequence>MATVPYSGVLRPVTETANGPLDPHRPIVVDREAYERDLLRLSSGLWATPGVATAAAPTAGTGPTAAVAAVAAAGSSSAGALAACAASSSARRAPSDAERRQTARLAFQQTLENLQGLYLCHGSAELLRAYVTANDGLLLRLRNPATWYLMVTPSGAVFETRERQDFSRYLCCGQPEPLEMVGVLVIRLGEITYEMSTCAVYLGGYGRVYVYDWDTDGLFHVASSLRHLAGRGLRDCEPVYRHPLTPYLTTQPAELVRALLEAAASGPGAVAAVAAHYWGRNLVLRTPDREPSPLLLHGSARALSGAFPFVTMTAEAYRGFARYVSERLACPWYVLGAVGSYSSDGLFTARVVVILDVAGAVYGVRAADPRGLCRLADDLPMFFKIGLLKEAEVNRYDRNGRGEGRLEKVPRCFHGGEARRRALQERGRRLNQQDLRSALDWFRVDADWCGRGCGCGDDGGGGGWSGTSPPPSIVLEDERAAATGRLAAVPPRQAVIRSTLGTRHWWRDPDRHLPWGPRFNFRCPLYTEEAGEAEGVTAVLEIRGPGGGDGDEAPGEGGGGGGHGPGNDGQPGPGSGPGPGAAEPGGGDGGGPGNGQGNGRGREPGGWPAVARGPVDHEISELEIAQRRIRRALWLYRSNQALFVPEIPAMWVPAPADV</sequence>
<evidence type="ECO:0000256" key="1">
    <source>
        <dbReference type="SAM" id="MobiDB-lite"/>
    </source>
</evidence>
<dbReference type="EMBL" id="AF281817">
    <property type="protein sequence ID" value="AAK57029.1"/>
    <property type="molecule type" value="Genomic_DNA"/>
</dbReference>
<dbReference type="GeneID" id="921203"/>
<dbReference type="Pfam" id="PF02393">
    <property type="entry name" value="US22"/>
    <property type="match status" value="2"/>
</dbReference>
<accession>Q91TV8</accession>
<feature type="region of interest" description="Disordered" evidence="1">
    <location>
        <begin position="541"/>
        <end position="612"/>
    </location>
</feature>
<organismHost>
    <name type="scientific">Tupaia belangeri</name>
    <name type="common">Common tree shrew</name>
    <name type="synonym">Tupaia glis belangeri</name>
    <dbReference type="NCBI Taxonomy" id="37347"/>
</organismHost>
<evidence type="ECO:0000313" key="2">
    <source>
        <dbReference type="EMBL" id="AAK57029.1"/>
    </source>
</evidence>
<dbReference type="OrthoDB" id="3088at10239"/>
<organism evidence="2 3">
    <name type="scientific">Tupaiid herpesvirus 1 (strain 1)</name>
    <name type="common">TuHV-1</name>
    <name type="synonym">Herpesvirus tupaia (strain 1)</name>
    <dbReference type="NCBI Taxonomy" id="10397"/>
    <lineage>
        <taxon>Viruses</taxon>
        <taxon>Duplodnaviria</taxon>
        <taxon>Heunggongvirae</taxon>
        <taxon>Peploviricota</taxon>
        <taxon>Herviviricetes</taxon>
        <taxon>Herpesvirales</taxon>
        <taxon>Orthoherpesviridae</taxon>
        <taxon>Betaherpesvirinae</taxon>
        <taxon>Quwivirus</taxon>
        <taxon>Quwivirus tupaiidbeta1</taxon>
    </lineage>
</organism>
<proteinExistence type="predicted"/>
<protein>
    <submittedName>
        <fullName evidence="2">T5</fullName>
    </submittedName>
</protein>
<dbReference type="KEGG" id="vg:921203"/>
<name>Q91TV8_TUHV1</name>
<dbReference type="InterPro" id="IPR003360">
    <property type="entry name" value="US22-like"/>
</dbReference>
<dbReference type="RefSeq" id="NP_116334.1">
    <property type="nucleotide sequence ID" value="NC_002794.1"/>
</dbReference>
<keyword evidence="3" id="KW-1185">Reference proteome</keyword>
<feature type="compositionally biased region" description="Gly residues" evidence="1">
    <location>
        <begin position="555"/>
        <end position="599"/>
    </location>
</feature>